<accession>A0A0F9CGP0</accession>
<proteinExistence type="predicted"/>
<dbReference type="SUPFAM" id="SSF56091">
    <property type="entry name" value="DNA ligase/mRNA capping enzyme, catalytic domain"/>
    <property type="match status" value="1"/>
</dbReference>
<reference evidence="2" key="1">
    <citation type="journal article" date="2015" name="Nature">
        <title>Complex archaea that bridge the gap between prokaryotes and eukaryotes.</title>
        <authorList>
            <person name="Spang A."/>
            <person name="Saw J.H."/>
            <person name="Jorgensen S.L."/>
            <person name="Zaremba-Niedzwiedzka K."/>
            <person name="Martijn J."/>
            <person name="Lind A.E."/>
            <person name="van Eijk R."/>
            <person name="Schleper C."/>
            <person name="Guy L."/>
            <person name="Ettema T.J."/>
        </authorList>
    </citation>
    <scope>NUCLEOTIDE SEQUENCE</scope>
</reference>
<comment type="caution">
    <text evidence="2">The sequence shown here is derived from an EMBL/GenBank/DDBJ whole genome shotgun (WGS) entry which is preliminary data.</text>
</comment>
<dbReference type="AlphaFoldDB" id="A0A0F9CGP0"/>
<feature type="domain" description="T4 RNA ligase 1-like N-terminal" evidence="1">
    <location>
        <begin position="51"/>
        <end position="237"/>
    </location>
</feature>
<evidence type="ECO:0000313" key="2">
    <source>
        <dbReference type="EMBL" id="KKL25622.1"/>
    </source>
</evidence>
<dbReference type="InterPro" id="IPR019039">
    <property type="entry name" value="T4-Rnl1-like_N"/>
</dbReference>
<feature type="non-terminal residue" evidence="2">
    <location>
        <position position="268"/>
    </location>
</feature>
<name>A0A0F9CGP0_9ZZZZ</name>
<dbReference type="EMBL" id="LAZR01036148">
    <property type="protein sequence ID" value="KKL25622.1"/>
    <property type="molecule type" value="Genomic_DNA"/>
</dbReference>
<dbReference type="Pfam" id="PF09511">
    <property type="entry name" value="RNA_lig_T4_1"/>
    <property type="match status" value="1"/>
</dbReference>
<sequence length="268" mass="31947">MNNIDLNKIQEYIRLGLINENTHPEDERIKIFNYSHTCQFDRKWDEITRMCRGLIVNIETGEILARPFEKFFNVQEHTDVFNKEIPNEEPVITEKLDGSLGILYWLNDEPWITTRGSFVSDQALWATDWFRRNVDYSSLPKDITLLFEIIYKENRIVVNYDFEGLVLLGAFDPYGLEYNYEQIKWEASYMSVRYARQYDFKDMKSILDKAETLDLNEEGYVIRFKNGVRLKIKGDEYVRVHRLMSRVTPIAIWELLLNGDDIEELRKD</sequence>
<protein>
    <recommendedName>
        <fullName evidence="1">T4 RNA ligase 1-like N-terminal domain-containing protein</fullName>
    </recommendedName>
</protein>
<evidence type="ECO:0000259" key="1">
    <source>
        <dbReference type="Pfam" id="PF09511"/>
    </source>
</evidence>
<organism evidence="2">
    <name type="scientific">marine sediment metagenome</name>
    <dbReference type="NCBI Taxonomy" id="412755"/>
    <lineage>
        <taxon>unclassified sequences</taxon>
        <taxon>metagenomes</taxon>
        <taxon>ecological metagenomes</taxon>
    </lineage>
</organism>
<gene>
    <name evidence="2" type="ORF">LCGC14_2403460</name>
</gene>